<dbReference type="EMBL" id="FTOA01000006">
    <property type="protein sequence ID" value="SIT07526.1"/>
    <property type="molecule type" value="Genomic_DNA"/>
</dbReference>
<keyword evidence="5 8" id="KW-0812">Transmembrane</keyword>
<accession>A0A1N7PAI5</accession>
<dbReference type="RefSeq" id="WP_076401493.1">
    <property type="nucleotide sequence ID" value="NZ_FTOA01000006.1"/>
</dbReference>
<keyword evidence="4" id="KW-1003">Cell membrane</keyword>
<gene>
    <name evidence="9" type="ORF">SAMN05421779_106185</name>
</gene>
<feature type="transmembrane region" description="Helical" evidence="8">
    <location>
        <begin position="253"/>
        <end position="275"/>
    </location>
</feature>
<keyword evidence="10" id="KW-1185">Reference proteome</keyword>
<dbReference type="Gene3D" id="1.10.3470.10">
    <property type="entry name" value="ABC transporter involved in vitamin B12 uptake, BtuC"/>
    <property type="match status" value="2"/>
</dbReference>
<feature type="transmembrane region" description="Helical" evidence="8">
    <location>
        <begin position="355"/>
        <end position="375"/>
    </location>
</feature>
<keyword evidence="6 8" id="KW-1133">Transmembrane helix</keyword>
<dbReference type="SUPFAM" id="SSF81345">
    <property type="entry name" value="ABC transporter involved in vitamin B12 uptake, BtuC"/>
    <property type="match status" value="2"/>
</dbReference>
<evidence type="ECO:0000313" key="9">
    <source>
        <dbReference type="EMBL" id="SIT07526.1"/>
    </source>
</evidence>
<keyword evidence="7 8" id="KW-0472">Membrane</keyword>
<evidence type="ECO:0000256" key="5">
    <source>
        <dbReference type="ARBA" id="ARBA00022692"/>
    </source>
</evidence>
<feature type="transmembrane region" description="Helical" evidence="8">
    <location>
        <begin position="282"/>
        <end position="299"/>
    </location>
</feature>
<feature type="transmembrane region" description="Helical" evidence="8">
    <location>
        <begin position="640"/>
        <end position="660"/>
    </location>
</feature>
<name>A0A1N7PAI5_9PROT</name>
<dbReference type="PANTHER" id="PTHR30472:SF37">
    <property type="entry name" value="FE(3+) DICITRATE TRANSPORT SYSTEM PERMEASE PROTEIN FECD-RELATED"/>
    <property type="match status" value="1"/>
</dbReference>
<evidence type="ECO:0000313" key="10">
    <source>
        <dbReference type="Proteomes" id="UP000185678"/>
    </source>
</evidence>
<dbReference type="Pfam" id="PF01032">
    <property type="entry name" value="FecCD"/>
    <property type="match status" value="2"/>
</dbReference>
<dbReference type="GO" id="GO:0005886">
    <property type="term" value="C:plasma membrane"/>
    <property type="evidence" value="ECO:0007669"/>
    <property type="project" value="UniProtKB-SubCell"/>
</dbReference>
<feature type="transmembrane region" description="Helical" evidence="8">
    <location>
        <begin position="124"/>
        <end position="142"/>
    </location>
</feature>
<dbReference type="STRING" id="80876.SAMN05421779_106185"/>
<feature type="transmembrane region" description="Helical" evidence="8">
    <location>
        <begin position="149"/>
        <end position="173"/>
    </location>
</feature>
<sequence length="664" mass="69367">MLASLSLRGRDSRALLPALFLLLLLPALAMAVYGLNDRLPMREWPALLAPHTLPQIIASASLLPRSLAALLCGAALGLAGALFQHVLRNRMAAPETVGAAGGAQLALALTTLFAPSLLDGGRVWVAFGGGLIAVALVFALAWRQKLEPLPLILAGMIVTLYCGALGSALILMNEQYLVSLFVWGSGSLVQNDWSAIRLLAPMLAAGMMACLLLLRPLVLLELGDEAARSLGVPLFALRAAALAVAVFLSTAVISSIGLFGFIGLAGPTLASFAGARTLRQRLLWSPLLAMALLWLTDQTVQQIDRLLGDPLPTGAITALFGAPLILLLLPQMKAHGGLWQGTVSVIRSAAPWRRVILLAMLVLAAAIVALCWGRGPQGWRWIGDLHELTPLLPWRLPRSAAALAAGGMLAAAGMILQRLTANPMASPEVLGITSGAAIGMISMLYIAPSAAGFTHVVAASAGALGVLLVILLLGRRSAFSPDRILLAGIALGALFDALTAVLTANGDPRAVILLNWTMGSTYRVDGAQATLTVGIAVVLLGLTPLISRWLTILPLGDGTSRSLGLSLGRTRLLLLIMTAAMTATATLVIGPLSFIGLMAPHLARMLGLHTVPSQMAGAILSGGLLMLAADWAGRMVLFPFQLPAGLMATLFGAPLVMWLLTRKR</sequence>
<reference evidence="9 10" key="1">
    <citation type="submission" date="2017-01" db="EMBL/GenBank/DDBJ databases">
        <authorList>
            <person name="Mah S.A."/>
            <person name="Swanson W.J."/>
            <person name="Moy G.W."/>
            <person name="Vacquier V.D."/>
        </authorList>
    </citation>
    <scope>NUCLEOTIDE SEQUENCE [LARGE SCALE GENOMIC DNA]</scope>
    <source>
        <strain evidence="9 10">DSM 11589</strain>
    </source>
</reference>
<feature type="transmembrane region" description="Helical" evidence="8">
    <location>
        <begin position="615"/>
        <end position="633"/>
    </location>
</feature>
<feature type="transmembrane region" description="Helical" evidence="8">
    <location>
        <begin position="226"/>
        <end position="247"/>
    </location>
</feature>
<dbReference type="OrthoDB" id="9811721at2"/>
<evidence type="ECO:0000256" key="1">
    <source>
        <dbReference type="ARBA" id="ARBA00004651"/>
    </source>
</evidence>
<feature type="transmembrane region" description="Helical" evidence="8">
    <location>
        <begin position="572"/>
        <end position="595"/>
    </location>
</feature>
<dbReference type="Proteomes" id="UP000185678">
    <property type="component" value="Unassembled WGS sequence"/>
</dbReference>
<evidence type="ECO:0000256" key="8">
    <source>
        <dbReference type="SAM" id="Phobius"/>
    </source>
</evidence>
<dbReference type="GO" id="GO:0022857">
    <property type="term" value="F:transmembrane transporter activity"/>
    <property type="evidence" value="ECO:0007669"/>
    <property type="project" value="InterPro"/>
</dbReference>
<feature type="transmembrane region" description="Helical" evidence="8">
    <location>
        <begin position="453"/>
        <end position="473"/>
    </location>
</feature>
<comment type="subcellular location">
    <subcellularLocation>
        <location evidence="1">Cell membrane</location>
        <topology evidence="1">Multi-pass membrane protein</topology>
    </subcellularLocation>
</comment>
<evidence type="ECO:0000256" key="3">
    <source>
        <dbReference type="ARBA" id="ARBA00022448"/>
    </source>
</evidence>
<feature type="transmembrane region" description="Helical" evidence="8">
    <location>
        <begin position="428"/>
        <end position="447"/>
    </location>
</feature>
<evidence type="ECO:0000256" key="2">
    <source>
        <dbReference type="ARBA" id="ARBA00007935"/>
    </source>
</evidence>
<comment type="similarity">
    <text evidence="2">Belongs to the binding-protein-dependent transport system permease family. FecCD subfamily.</text>
</comment>
<feature type="transmembrane region" description="Helical" evidence="8">
    <location>
        <begin position="311"/>
        <end position="329"/>
    </location>
</feature>
<evidence type="ECO:0000256" key="7">
    <source>
        <dbReference type="ARBA" id="ARBA00023136"/>
    </source>
</evidence>
<dbReference type="InterPro" id="IPR000522">
    <property type="entry name" value="ABC_transptr_permease_BtuC"/>
</dbReference>
<evidence type="ECO:0000256" key="6">
    <source>
        <dbReference type="ARBA" id="ARBA00022989"/>
    </source>
</evidence>
<dbReference type="GO" id="GO:0033214">
    <property type="term" value="P:siderophore-iron import into cell"/>
    <property type="evidence" value="ECO:0007669"/>
    <property type="project" value="TreeGrafter"/>
</dbReference>
<dbReference type="AlphaFoldDB" id="A0A1N7PAI5"/>
<keyword evidence="3" id="KW-0813">Transport</keyword>
<feature type="transmembrane region" description="Helical" evidence="8">
    <location>
        <begin position="526"/>
        <end position="551"/>
    </location>
</feature>
<proteinExistence type="inferred from homology"/>
<feature type="transmembrane region" description="Helical" evidence="8">
    <location>
        <begin position="395"/>
        <end position="416"/>
    </location>
</feature>
<feature type="transmembrane region" description="Helical" evidence="8">
    <location>
        <begin position="99"/>
        <end position="118"/>
    </location>
</feature>
<evidence type="ECO:0000256" key="4">
    <source>
        <dbReference type="ARBA" id="ARBA00022475"/>
    </source>
</evidence>
<protein>
    <submittedName>
        <fullName evidence="9">Iron complex transport system permease protein</fullName>
    </submittedName>
</protein>
<dbReference type="NCBIfam" id="NF007866">
    <property type="entry name" value="PRK10577.1-2"/>
    <property type="match status" value="1"/>
</dbReference>
<feature type="transmembrane region" description="Helical" evidence="8">
    <location>
        <begin position="67"/>
        <end position="87"/>
    </location>
</feature>
<dbReference type="CDD" id="cd06550">
    <property type="entry name" value="TM_ABC_iron-siderophores_like"/>
    <property type="match status" value="1"/>
</dbReference>
<dbReference type="PANTHER" id="PTHR30472">
    <property type="entry name" value="FERRIC ENTEROBACTIN TRANSPORT SYSTEM PERMEASE PROTEIN"/>
    <property type="match status" value="1"/>
</dbReference>
<organism evidence="9 10">
    <name type="scientific">Insolitispirillum peregrinum</name>
    <dbReference type="NCBI Taxonomy" id="80876"/>
    <lineage>
        <taxon>Bacteria</taxon>
        <taxon>Pseudomonadati</taxon>
        <taxon>Pseudomonadota</taxon>
        <taxon>Alphaproteobacteria</taxon>
        <taxon>Rhodospirillales</taxon>
        <taxon>Novispirillaceae</taxon>
        <taxon>Insolitispirillum</taxon>
    </lineage>
</organism>
<dbReference type="InterPro" id="IPR037294">
    <property type="entry name" value="ABC_BtuC-like"/>
</dbReference>
<feature type="transmembrane region" description="Helical" evidence="8">
    <location>
        <begin position="193"/>
        <end position="214"/>
    </location>
</feature>